<evidence type="ECO:0000256" key="4">
    <source>
        <dbReference type="ARBA" id="ARBA00010281"/>
    </source>
</evidence>
<evidence type="ECO:0000256" key="5">
    <source>
        <dbReference type="ARBA" id="ARBA00012588"/>
    </source>
</evidence>
<dbReference type="InterPro" id="IPR001296">
    <property type="entry name" value="Glyco_trans_1"/>
</dbReference>
<dbReference type="Pfam" id="PF00534">
    <property type="entry name" value="Glycos_transf_1"/>
    <property type="match status" value="1"/>
</dbReference>
<keyword evidence="8 11" id="KW-0808">Transferase</keyword>
<name>A0A317C4E8_9GAMM</name>
<dbReference type="RefSeq" id="WP_109825262.1">
    <property type="nucleotide sequence ID" value="NZ_QGKL01000042.1"/>
</dbReference>
<keyword evidence="7 11" id="KW-0328">Glycosyltransferase</keyword>
<feature type="domain" description="Glycosyl transferase family 1" evidence="12">
    <location>
        <begin position="302"/>
        <end position="455"/>
    </location>
</feature>
<dbReference type="InterPro" id="IPR013534">
    <property type="entry name" value="Starch_synth_cat_dom"/>
</dbReference>
<dbReference type="PANTHER" id="PTHR45825">
    <property type="entry name" value="GRANULE-BOUND STARCH SYNTHASE 1, CHLOROPLASTIC/AMYLOPLASTIC"/>
    <property type="match status" value="1"/>
</dbReference>
<sequence length="484" mass="54506">MNVLFASSEVWPLIKTGGLGDVSYSLPHALQNEGQNVRIIMPAYRDVLKVCTDLKILGWMDSPYGYMKPAIRLLEAKHPDIKIPLWLIDCQSLFDRPGNPYSNTEGHDWFDNAERFTQFSWAVSEVAMGHVVDDWKADVVHANDWQTGLVSAFLDNYADRPKRIFTIHNLAYSGNYSRQIFDDLGLPKQWWSSEGVEFYGGFSMLKAGLIYSDAITTVSPTYAKEIRTSEFGHGLEGILSSRSYKLSGILNGIDDEVWNPEKDPYIANNYSLETIEEGKLNNKRALLEKYVDEPTEAMLAAPLLGMVTRLVEQKGVDLITQAIPSLISESDANFILMGSGNPYYERVIHELCEHYPDRVFSYIGYSEPIAHLVEAASDIFLMPSRFEPCGLNQMYSLRYGTLPLVHNTGGLADTVVNASAEAINDKTANGFVMYSADTAAFISTIKHALYLYQDPTQWKALQTTAMQEDFAWRHSAQLYLSLYK</sequence>
<dbReference type="GO" id="GO:0005978">
    <property type="term" value="P:glycogen biosynthetic process"/>
    <property type="evidence" value="ECO:0007669"/>
    <property type="project" value="UniProtKB-UniRule"/>
</dbReference>
<evidence type="ECO:0000256" key="10">
    <source>
        <dbReference type="ARBA" id="ARBA00031722"/>
    </source>
</evidence>
<dbReference type="NCBIfam" id="NF001899">
    <property type="entry name" value="PRK00654.1-2"/>
    <property type="match status" value="1"/>
</dbReference>
<dbReference type="AlphaFoldDB" id="A0A317C4E8"/>
<dbReference type="InterPro" id="IPR011835">
    <property type="entry name" value="GS/SS"/>
</dbReference>
<keyword evidence="9 11" id="KW-0320">Glycogen biosynthesis</keyword>
<dbReference type="Pfam" id="PF08323">
    <property type="entry name" value="Glyco_transf_5"/>
    <property type="match status" value="1"/>
</dbReference>
<comment type="similarity">
    <text evidence="4 11">Belongs to the glycosyltransferase 1 family. Bacterial/plant glycogen synthase subfamily.</text>
</comment>
<evidence type="ECO:0000256" key="9">
    <source>
        <dbReference type="ARBA" id="ARBA00023056"/>
    </source>
</evidence>
<protein>
    <recommendedName>
        <fullName evidence="6 11">Glycogen synthase</fullName>
        <ecNumber evidence="5 11">2.4.1.21</ecNumber>
    </recommendedName>
    <alternativeName>
        <fullName evidence="10 11">Starch [bacterial glycogen] synthase</fullName>
    </alternativeName>
</protein>
<dbReference type="SUPFAM" id="SSF53756">
    <property type="entry name" value="UDP-Glycosyltransferase/glycogen phosphorylase"/>
    <property type="match status" value="1"/>
</dbReference>
<evidence type="ECO:0000256" key="11">
    <source>
        <dbReference type="HAMAP-Rule" id="MF_00484"/>
    </source>
</evidence>
<evidence type="ECO:0000313" key="15">
    <source>
        <dbReference type="Proteomes" id="UP000245506"/>
    </source>
</evidence>
<reference evidence="14 15" key="1">
    <citation type="submission" date="2018-05" db="EMBL/GenBank/DDBJ databases">
        <title>Leucothrix arctica sp. nov., isolated from Arctic seawater.</title>
        <authorList>
            <person name="Choi A."/>
            <person name="Baek K."/>
        </authorList>
    </citation>
    <scope>NUCLEOTIDE SEQUENCE [LARGE SCALE GENOMIC DNA]</scope>
    <source>
        <strain evidence="14 15">IMCC9719</strain>
    </source>
</reference>
<evidence type="ECO:0000259" key="12">
    <source>
        <dbReference type="Pfam" id="PF00534"/>
    </source>
</evidence>
<evidence type="ECO:0000313" key="14">
    <source>
        <dbReference type="EMBL" id="PWQ93458.1"/>
    </source>
</evidence>
<evidence type="ECO:0000256" key="2">
    <source>
        <dbReference type="ARBA" id="ARBA00002764"/>
    </source>
</evidence>
<evidence type="ECO:0000256" key="6">
    <source>
        <dbReference type="ARBA" id="ARBA00019935"/>
    </source>
</evidence>
<gene>
    <name evidence="11" type="primary">glgA</name>
    <name evidence="14" type="ORF">DKT75_17690</name>
</gene>
<comment type="catalytic activity">
    <reaction evidence="1 11">
        <text>[(1-&gt;4)-alpha-D-glucosyl](n) + ADP-alpha-D-glucose = [(1-&gt;4)-alpha-D-glucosyl](n+1) + ADP + H(+)</text>
        <dbReference type="Rhea" id="RHEA:18189"/>
        <dbReference type="Rhea" id="RHEA-COMP:9584"/>
        <dbReference type="Rhea" id="RHEA-COMP:9587"/>
        <dbReference type="ChEBI" id="CHEBI:15378"/>
        <dbReference type="ChEBI" id="CHEBI:15444"/>
        <dbReference type="ChEBI" id="CHEBI:57498"/>
        <dbReference type="ChEBI" id="CHEBI:456216"/>
        <dbReference type="EC" id="2.4.1.21"/>
    </reaction>
</comment>
<evidence type="ECO:0000256" key="3">
    <source>
        <dbReference type="ARBA" id="ARBA00004964"/>
    </source>
</evidence>
<dbReference type="NCBIfam" id="TIGR02095">
    <property type="entry name" value="glgA"/>
    <property type="match status" value="1"/>
</dbReference>
<dbReference type="EC" id="2.4.1.21" evidence="5 11"/>
<accession>A0A317C4E8</accession>
<dbReference type="UniPathway" id="UPA00164"/>
<dbReference type="HAMAP" id="MF_00484">
    <property type="entry name" value="Glycogen_synth"/>
    <property type="match status" value="1"/>
</dbReference>
<organism evidence="14 15">
    <name type="scientific">Leucothrix arctica</name>
    <dbReference type="NCBI Taxonomy" id="1481894"/>
    <lineage>
        <taxon>Bacteria</taxon>
        <taxon>Pseudomonadati</taxon>
        <taxon>Pseudomonadota</taxon>
        <taxon>Gammaproteobacteria</taxon>
        <taxon>Thiotrichales</taxon>
        <taxon>Thiotrichaceae</taxon>
        <taxon>Leucothrix</taxon>
    </lineage>
</organism>
<dbReference type="CDD" id="cd03791">
    <property type="entry name" value="GT5_Glycogen_synthase_DULL1-like"/>
    <property type="match status" value="1"/>
</dbReference>
<evidence type="ECO:0000256" key="8">
    <source>
        <dbReference type="ARBA" id="ARBA00022679"/>
    </source>
</evidence>
<comment type="function">
    <text evidence="2 11">Synthesizes alpha-1,4-glucan chains using ADP-glucose.</text>
</comment>
<dbReference type="EMBL" id="QGKL01000042">
    <property type="protein sequence ID" value="PWQ93458.1"/>
    <property type="molecule type" value="Genomic_DNA"/>
</dbReference>
<dbReference type="PANTHER" id="PTHR45825:SF11">
    <property type="entry name" value="ALPHA AMYLASE DOMAIN-CONTAINING PROTEIN"/>
    <property type="match status" value="1"/>
</dbReference>
<feature type="binding site" evidence="11">
    <location>
        <position position="15"/>
    </location>
    <ligand>
        <name>ADP-alpha-D-glucose</name>
        <dbReference type="ChEBI" id="CHEBI:57498"/>
    </ligand>
</feature>
<comment type="pathway">
    <text evidence="3 11">Glycan biosynthesis; glycogen biosynthesis.</text>
</comment>
<evidence type="ECO:0000256" key="1">
    <source>
        <dbReference type="ARBA" id="ARBA00001478"/>
    </source>
</evidence>
<dbReference type="Gene3D" id="3.40.50.2000">
    <property type="entry name" value="Glycogen Phosphorylase B"/>
    <property type="match status" value="2"/>
</dbReference>
<evidence type="ECO:0000259" key="13">
    <source>
        <dbReference type="Pfam" id="PF08323"/>
    </source>
</evidence>
<dbReference type="Proteomes" id="UP000245506">
    <property type="component" value="Unassembled WGS sequence"/>
</dbReference>
<dbReference type="OrthoDB" id="9808590at2"/>
<keyword evidence="15" id="KW-1185">Reference proteome</keyword>
<evidence type="ECO:0000256" key="7">
    <source>
        <dbReference type="ARBA" id="ARBA00022676"/>
    </source>
</evidence>
<dbReference type="GO" id="GO:0009011">
    <property type="term" value="F:alpha-1,4-glucan glucosyltransferase (ADP-glucose donor) activity"/>
    <property type="evidence" value="ECO:0007669"/>
    <property type="project" value="UniProtKB-UniRule"/>
</dbReference>
<comment type="caution">
    <text evidence="14">The sequence shown here is derived from an EMBL/GenBank/DDBJ whole genome shotgun (WGS) entry which is preliminary data.</text>
</comment>
<feature type="domain" description="Starch synthase catalytic" evidence="13">
    <location>
        <begin position="2"/>
        <end position="240"/>
    </location>
</feature>
<proteinExistence type="inferred from homology"/>
<dbReference type="GO" id="GO:0004373">
    <property type="term" value="F:alpha-1,4-glucan glucosyltransferase (UDP-glucose donor) activity"/>
    <property type="evidence" value="ECO:0007669"/>
    <property type="project" value="InterPro"/>
</dbReference>